<dbReference type="PANTHER" id="PTHR43201:SF5">
    <property type="entry name" value="MEDIUM-CHAIN ACYL-COA LIGASE ACSF2, MITOCHONDRIAL"/>
    <property type="match status" value="1"/>
</dbReference>
<keyword evidence="7" id="KW-1185">Reference proteome</keyword>
<evidence type="ECO:0000256" key="3">
    <source>
        <dbReference type="SAM" id="Phobius"/>
    </source>
</evidence>
<keyword evidence="3" id="KW-0812">Transmembrane</keyword>
<comment type="similarity">
    <text evidence="1">Belongs to the ATP-dependent AMP-binding enzyme family.</text>
</comment>
<organism evidence="6 7">
    <name type="scientific">Pseudodonghicola flavimaris</name>
    <dbReference type="NCBI Taxonomy" id="3050036"/>
    <lineage>
        <taxon>Bacteria</taxon>
        <taxon>Pseudomonadati</taxon>
        <taxon>Pseudomonadota</taxon>
        <taxon>Alphaproteobacteria</taxon>
        <taxon>Rhodobacterales</taxon>
        <taxon>Paracoccaceae</taxon>
        <taxon>Pseudodonghicola</taxon>
    </lineage>
</organism>
<dbReference type="InterPro" id="IPR045851">
    <property type="entry name" value="AMP-bd_C_sf"/>
</dbReference>
<dbReference type="InterPro" id="IPR020845">
    <property type="entry name" value="AMP-binding_CS"/>
</dbReference>
<dbReference type="PROSITE" id="PS00455">
    <property type="entry name" value="AMP_BINDING"/>
    <property type="match status" value="1"/>
</dbReference>
<dbReference type="Pfam" id="PF13193">
    <property type="entry name" value="AMP-binding_C"/>
    <property type="match status" value="1"/>
</dbReference>
<dbReference type="Proteomes" id="UP001243757">
    <property type="component" value="Unassembled WGS sequence"/>
</dbReference>
<dbReference type="Pfam" id="PF00501">
    <property type="entry name" value="AMP-binding"/>
    <property type="match status" value="1"/>
</dbReference>
<feature type="domain" description="AMP-dependent synthetase/ligase" evidence="4">
    <location>
        <begin position="55"/>
        <end position="429"/>
    </location>
</feature>
<evidence type="ECO:0000313" key="7">
    <source>
        <dbReference type="Proteomes" id="UP001243757"/>
    </source>
</evidence>
<dbReference type="SUPFAM" id="SSF56801">
    <property type="entry name" value="Acetyl-CoA synthetase-like"/>
    <property type="match status" value="1"/>
</dbReference>
<evidence type="ECO:0000313" key="6">
    <source>
        <dbReference type="EMBL" id="MDK3018273.1"/>
    </source>
</evidence>
<dbReference type="Gene3D" id="3.30.300.30">
    <property type="match status" value="1"/>
</dbReference>
<keyword evidence="2" id="KW-0436">Ligase</keyword>
<dbReference type="InterPro" id="IPR000873">
    <property type="entry name" value="AMP-dep_synth/lig_dom"/>
</dbReference>
<reference evidence="6 7" key="1">
    <citation type="submission" date="2023-05" db="EMBL/GenBank/DDBJ databases">
        <title>Pseudodonghicola sp. nov.</title>
        <authorList>
            <person name="Huang J."/>
        </authorList>
    </citation>
    <scope>NUCLEOTIDE SEQUENCE [LARGE SCALE GENOMIC DNA]</scope>
    <source>
        <strain evidence="6 7">IC7</strain>
    </source>
</reference>
<evidence type="ECO:0000256" key="1">
    <source>
        <dbReference type="ARBA" id="ARBA00006432"/>
    </source>
</evidence>
<dbReference type="PANTHER" id="PTHR43201">
    <property type="entry name" value="ACYL-COA SYNTHETASE"/>
    <property type="match status" value="1"/>
</dbReference>
<dbReference type="InterPro" id="IPR025110">
    <property type="entry name" value="AMP-bd_C"/>
</dbReference>
<feature type="transmembrane region" description="Helical" evidence="3">
    <location>
        <begin position="111"/>
        <end position="132"/>
    </location>
</feature>
<dbReference type="InterPro" id="IPR042099">
    <property type="entry name" value="ANL_N_sf"/>
</dbReference>
<comment type="caution">
    <text evidence="6">The sequence shown here is derived from an EMBL/GenBank/DDBJ whole genome shotgun (WGS) entry which is preliminary data.</text>
</comment>
<keyword evidence="3" id="KW-1133">Transmembrane helix</keyword>
<evidence type="ECO:0000259" key="4">
    <source>
        <dbReference type="Pfam" id="PF00501"/>
    </source>
</evidence>
<proteinExistence type="inferred from homology"/>
<dbReference type="EMBL" id="JASNJD010000007">
    <property type="protein sequence ID" value="MDK3018273.1"/>
    <property type="molecule type" value="Genomic_DNA"/>
</dbReference>
<evidence type="ECO:0000256" key="2">
    <source>
        <dbReference type="ARBA" id="ARBA00022598"/>
    </source>
</evidence>
<dbReference type="Gene3D" id="3.40.50.12780">
    <property type="entry name" value="N-terminal domain of ligase-like"/>
    <property type="match status" value="1"/>
</dbReference>
<gene>
    <name evidence="6" type="ORF">QO033_11345</name>
</gene>
<keyword evidence="3" id="KW-0472">Membrane</keyword>
<evidence type="ECO:0000259" key="5">
    <source>
        <dbReference type="Pfam" id="PF13193"/>
    </source>
</evidence>
<sequence length="582" mass="63632">MTATKIEPLSFEDAVAAVTAENPIFETAPVDIRGVTYKAFRNTPQTLRELLQHAREAQGNGADEYLVFGEERWTYDEFCNDIKRVAKVLSSRFGIGKGDRVGIAMRNAPELLLVFTAAASLGAVAVFLNAWWTTEELDYAIGDADVRLIFADGKRLDRLRPLAPGRRLTLVGVRDAEALGDHAFSALMAEHPRAEWPEEEIHPDDDFAIMYSSGTTSAPKGVVQTHRGAVNAVYSWLMHAFIVPKRFPERVAPDPAPRPIGLVATPLFHVTATHPVFLLSLPAGAKLVLMDRWDAETAVTLIREEKITRFLGVPTQSADLLQAAHRMGEGLETLDFVGAGGAKRPAAQVGELHASFPKADVATGWGMTETNAMGIGMQGEDYLARPGAAGRLYPPVQEIRFLDDEGADVPFGEVGEITVKSPCNMRCYLNKPEETAAVFQDGWLRTGDLGQIDADGFITIVDRKKNIIIRGGENIACLDVEGALHRHPAVAEACAFALPHERLGEVVGACVQLRPHHRAEETEIKAFLAEHIAHFKIPERIWMQADPLPRGATDKIDRRVLRAACLAELEPAAKSEEQGTLA</sequence>
<accession>A0ABT7F101</accession>
<name>A0ABT7F101_9RHOB</name>
<dbReference type="RefSeq" id="WP_284481089.1">
    <property type="nucleotide sequence ID" value="NZ_JASNJD010000007.1"/>
</dbReference>
<feature type="domain" description="AMP-binding enzyme C-terminal" evidence="5">
    <location>
        <begin position="480"/>
        <end position="554"/>
    </location>
</feature>
<protein>
    <submittedName>
        <fullName evidence="6">Class I adenylate-forming enzyme family protein</fullName>
    </submittedName>
</protein>